<gene>
    <name evidence="1" type="ORF">BXZ70DRAFT_1010644</name>
</gene>
<dbReference type="Proteomes" id="UP000813824">
    <property type="component" value="Unassembled WGS sequence"/>
</dbReference>
<sequence length="190" mass="20719">MLQCQIRGIESTRRDALALCIRFASYRIAEKHGILAPIYPTSPTSVGEDSFFDGASRMAISLGDGDKGYADISLRQPPDVINAIESQVLCGVAIIRKIGCDLLAPSTCDVAYHETRSDDGDHEFRRRPVIDPTSVATKASRAPISPIIPEETWECFVQSLPHFGGDASQARRATKAQMTVSLSWAPVSRL</sequence>
<comment type="caution">
    <text evidence="1">The sequence shown here is derived from an EMBL/GenBank/DDBJ whole genome shotgun (WGS) entry which is preliminary data.</text>
</comment>
<accession>A0A8K0UKE9</accession>
<keyword evidence="2" id="KW-1185">Reference proteome</keyword>
<evidence type="ECO:0000313" key="2">
    <source>
        <dbReference type="Proteomes" id="UP000813824"/>
    </source>
</evidence>
<organism evidence="1 2">
    <name type="scientific">Cristinia sonorae</name>
    <dbReference type="NCBI Taxonomy" id="1940300"/>
    <lineage>
        <taxon>Eukaryota</taxon>
        <taxon>Fungi</taxon>
        <taxon>Dikarya</taxon>
        <taxon>Basidiomycota</taxon>
        <taxon>Agaricomycotina</taxon>
        <taxon>Agaricomycetes</taxon>
        <taxon>Agaricomycetidae</taxon>
        <taxon>Agaricales</taxon>
        <taxon>Pleurotineae</taxon>
        <taxon>Stephanosporaceae</taxon>
        <taxon>Cristinia</taxon>
    </lineage>
</organism>
<name>A0A8K0UKE9_9AGAR</name>
<dbReference type="AlphaFoldDB" id="A0A8K0UKE9"/>
<dbReference type="EMBL" id="JAEVFJ010000030">
    <property type="protein sequence ID" value="KAH8093160.1"/>
    <property type="molecule type" value="Genomic_DNA"/>
</dbReference>
<evidence type="ECO:0000313" key="1">
    <source>
        <dbReference type="EMBL" id="KAH8093160.1"/>
    </source>
</evidence>
<reference evidence="1" key="1">
    <citation type="journal article" date="2021" name="New Phytol.">
        <title>Evolutionary innovations through gain and loss of genes in the ectomycorrhizal Boletales.</title>
        <authorList>
            <person name="Wu G."/>
            <person name="Miyauchi S."/>
            <person name="Morin E."/>
            <person name="Kuo A."/>
            <person name="Drula E."/>
            <person name="Varga T."/>
            <person name="Kohler A."/>
            <person name="Feng B."/>
            <person name="Cao Y."/>
            <person name="Lipzen A."/>
            <person name="Daum C."/>
            <person name="Hundley H."/>
            <person name="Pangilinan J."/>
            <person name="Johnson J."/>
            <person name="Barry K."/>
            <person name="LaButti K."/>
            <person name="Ng V."/>
            <person name="Ahrendt S."/>
            <person name="Min B."/>
            <person name="Choi I.G."/>
            <person name="Park H."/>
            <person name="Plett J.M."/>
            <person name="Magnuson J."/>
            <person name="Spatafora J.W."/>
            <person name="Nagy L.G."/>
            <person name="Henrissat B."/>
            <person name="Grigoriev I.V."/>
            <person name="Yang Z.L."/>
            <person name="Xu J."/>
            <person name="Martin F.M."/>
        </authorList>
    </citation>
    <scope>NUCLEOTIDE SEQUENCE</scope>
    <source>
        <strain evidence="1">KKN 215</strain>
    </source>
</reference>
<protein>
    <submittedName>
        <fullName evidence="1">Uncharacterized protein</fullName>
    </submittedName>
</protein>
<proteinExistence type="predicted"/>